<proteinExistence type="predicted"/>
<accession>A0A8B6XCP3</accession>
<dbReference type="AlphaFoldDB" id="A0A8B6XCP3"/>
<evidence type="ECO:0000313" key="1">
    <source>
        <dbReference type="Proteomes" id="UP000675920"/>
    </source>
</evidence>
<reference evidence="2" key="1">
    <citation type="submission" date="2025-08" db="UniProtKB">
        <authorList>
            <consortium name="RefSeq"/>
        </authorList>
    </citation>
    <scope>IDENTIFICATION</scope>
</reference>
<dbReference type="Proteomes" id="UP000675920">
    <property type="component" value="Unplaced"/>
</dbReference>
<evidence type="ECO:0000313" key="2">
    <source>
        <dbReference type="RefSeq" id="WP_169732486.1"/>
    </source>
</evidence>
<sequence length="57" mass="6128">MALQKLTTTEGEFVKAADAEKIETVLSKLVWEVLYGKAFDAQAAAMAAERALAEVKA</sequence>
<keyword evidence="1" id="KW-1185">Reference proteome</keyword>
<dbReference type="RefSeq" id="WP_169732486.1">
    <property type="nucleotide sequence ID" value="NZ_AXWS01000007.1"/>
</dbReference>
<organism evidence="1 2">
    <name type="scientific">Derxia gummosa DSM 723</name>
    <dbReference type="NCBI Taxonomy" id="1121388"/>
    <lineage>
        <taxon>Bacteria</taxon>
        <taxon>Pseudomonadati</taxon>
        <taxon>Pseudomonadota</taxon>
        <taxon>Betaproteobacteria</taxon>
        <taxon>Burkholderiales</taxon>
        <taxon>Alcaligenaceae</taxon>
        <taxon>Derxia</taxon>
    </lineage>
</organism>
<protein>
    <submittedName>
        <fullName evidence="2">Uncharacterized protein</fullName>
    </submittedName>
</protein>
<name>A0A8B6XCP3_9BURK</name>